<evidence type="ECO:0000313" key="2">
    <source>
        <dbReference type="Proteomes" id="UP000710849"/>
    </source>
</evidence>
<dbReference type="RefSeq" id="XP_038728690.1">
    <property type="nucleotide sequence ID" value="XM_038880323.1"/>
</dbReference>
<dbReference type="GeneID" id="62153396"/>
<organism evidence="1 2">
    <name type="scientific">Botrytis byssoidea</name>
    <dbReference type="NCBI Taxonomy" id="139641"/>
    <lineage>
        <taxon>Eukaryota</taxon>
        <taxon>Fungi</taxon>
        <taxon>Dikarya</taxon>
        <taxon>Ascomycota</taxon>
        <taxon>Pezizomycotina</taxon>
        <taxon>Leotiomycetes</taxon>
        <taxon>Helotiales</taxon>
        <taxon>Sclerotiniaceae</taxon>
        <taxon>Botrytis</taxon>
    </lineage>
</organism>
<gene>
    <name evidence="1" type="ORF">EAE97_009808</name>
</gene>
<name>A0A9P5I0E5_9HELO</name>
<reference evidence="1 2" key="1">
    <citation type="journal article" date="2020" name="Genome Biol. Evol.">
        <title>Comparative genomics of Sclerotiniaceae.</title>
        <authorList>
            <person name="Valero Jimenez C.A."/>
            <person name="Steentjes M."/>
            <person name="Scholten O.E."/>
            <person name="Van Kan J.A.L."/>
        </authorList>
    </citation>
    <scope>NUCLEOTIDE SEQUENCE [LARGE SCALE GENOMIC DNA]</scope>
    <source>
        <strain evidence="1 2">MUCL 94</strain>
    </source>
</reference>
<sequence length="784" mass="89251">MDPLTPKGTHVRFAGPTPFARKYGQPKGGIHSVLKSYLPQLKSGLTPVTPAQFLKSQDKLNLDEGLELYQRIRFSGFTAAELKSVLALPDSHETTSQRINYGSDLGKVPIHPLLERSNWLYEFPRNLARYPFGDGNEYWEASNPPYRNIQSRLTKQIRPRTMRDVWNAMLPAIKIVSSVIANIHTWDWFNALMKGPLVEIPETELPPDIGIHLMRFISMENRKDRELASFALELLGNMRKQVNYALVGAKSSPDGMAELGNFQAGLTRWSPRRGTSSSPPELRATLVTIAYELIEPLMNPLLLPEDRALDDFRFAEDILHETAHAMGHQMVRMNKELEDWGWGEPYFDNEPIPELGFSATNQVFGGISLSVINPVDTPGHSCGGIILYNWPTYRHELYTSNMPVLAPENQKNWENIMYYPIPVSYFMSLECEEFWDIYVRKFGSKATQAGPKIIGVLRRRGETAAALRHTTGILGPEKKAPGVLSRRKTKVTHWFDSEKRRLTLIIKEASKNVHPKVLSPRLPTGEHGFQPIVGRADRADAVEMDCCPRYDEIRMYLERNKFALALHTFQYQLPAHLIRCYILRHGGINLTNGEWKTFLLVANTKDELFYYSLAAYGVIQVNYKGWMDPTPPQSTEMKVPPQPDPQLTEIFDFICRRNLKDVDPHQESRDIDAYLLMYDSNTIWKREKCKGTRTALLEHPDLPDGFTEDEAGEEIFMACVWHSPYFTDAPYRQGVVRRASLDAPGIGPYVAPPLKNIHQNLTRGDPMRLGINDILGEDADEVTM</sequence>
<accession>A0A9P5I0E5</accession>
<dbReference type="AlphaFoldDB" id="A0A9P5I0E5"/>
<evidence type="ECO:0000313" key="1">
    <source>
        <dbReference type="EMBL" id="KAF7928010.1"/>
    </source>
</evidence>
<comment type="caution">
    <text evidence="1">The sequence shown here is derived from an EMBL/GenBank/DDBJ whole genome shotgun (WGS) entry which is preliminary data.</text>
</comment>
<proteinExistence type="predicted"/>
<protein>
    <submittedName>
        <fullName evidence="1">Uncharacterized protein</fullName>
    </submittedName>
</protein>
<keyword evidence="2" id="KW-1185">Reference proteome</keyword>
<dbReference type="EMBL" id="RCSW01000024">
    <property type="protein sequence ID" value="KAF7928010.1"/>
    <property type="molecule type" value="Genomic_DNA"/>
</dbReference>
<dbReference type="Proteomes" id="UP000710849">
    <property type="component" value="Unassembled WGS sequence"/>
</dbReference>